<evidence type="ECO:0000256" key="3">
    <source>
        <dbReference type="ARBA" id="ARBA00006000"/>
    </source>
</evidence>
<dbReference type="GO" id="GO:0016887">
    <property type="term" value="F:ATP hydrolysis activity"/>
    <property type="evidence" value="ECO:0007669"/>
    <property type="project" value="InterPro"/>
</dbReference>
<dbReference type="InterPro" id="IPR001015">
    <property type="entry name" value="Ferrochelatase"/>
</dbReference>
<dbReference type="NCBIfam" id="TIGR01494">
    <property type="entry name" value="ATPase_P-type"/>
    <property type="match status" value="1"/>
</dbReference>
<evidence type="ECO:0000256" key="1">
    <source>
        <dbReference type="ARBA" id="ARBA00004141"/>
    </source>
</evidence>
<dbReference type="SUPFAM" id="SSF53800">
    <property type="entry name" value="Chelatase"/>
    <property type="match status" value="1"/>
</dbReference>
<keyword evidence="13" id="KW-0408">Iron</keyword>
<dbReference type="Gene3D" id="3.40.50.1000">
    <property type="entry name" value="HAD superfamily/HAD-like"/>
    <property type="match status" value="2"/>
</dbReference>
<evidence type="ECO:0000256" key="4">
    <source>
        <dbReference type="ARBA" id="ARBA00007718"/>
    </source>
</evidence>
<feature type="transmembrane region" description="Helical" evidence="19">
    <location>
        <begin position="1242"/>
        <end position="1261"/>
    </location>
</feature>
<evidence type="ECO:0000256" key="8">
    <source>
        <dbReference type="ARBA" id="ARBA00022741"/>
    </source>
</evidence>
<feature type="compositionally biased region" description="Low complexity" evidence="20">
    <location>
        <begin position="83"/>
        <end position="96"/>
    </location>
</feature>
<evidence type="ECO:0000256" key="6">
    <source>
        <dbReference type="ARBA" id="ARBA00022692"/>
    </source>
</evidence>
<dbReference type="HAMAP" id="MF_00323">
    <property type="entry name" value="Ferrochelatase"/>
    <property type="match status" value="1"/>
</dbReference>
<evidence type="ECO:0000313" key="24">
    <source>
        <dbReference type="Proteomes" id="UP000199069"/>
    </source>
</evidence>
<dbReference type="EMBL" id="CWKI01000008">
    <property type="protein sequence ID" value="CTR08790.1"/>
    <property type="molecule type" value="Genomic_DNA"/>
</dbReference>
<dbReference type="Pfam" id="PF00122">
    <property type="entry name" value="E1-E2_ATPase"/>
    <property type="match status" value="1"/>
</dbReference>
<reference evidence="23 24" key="1">
    <citation type="submission" date="2015-07" db="EMBL/GenBank/DDBJ databases">
        <authorList>
            <person name="Cajimat M.N.B."/>
            <person name="Milazzo M.L."/>
            <person name="Fulhorst C.F."/>
        </authorList>
    </citation>
    <scope>NUCLEOTIDE SEQUENCE [LARGE SCALE GENOMIC DNA]</scope>
    <source>
        <strain evidence="23">Single colony</strain>
    </source>
</reference>
<dbReference type="GO" id="GO:0015662">
    <property type="term" value="F:P-type ion transporter activity"/>
    <property type="evidence" value="ECO:0007669"/>
    <property type="project" value="InterPro"/>
</dbReference>
<accession>A0A0K3CK53</accession>
<evidence type="ECO:0000259" key="21">
    <source>
        <dbReference type="Pfam" id="PF00122"/>
    </source>
</evidence>
<dbReference type="Pfam" id="PF12409">
    <property type="entry name" value="P5-ATPase"/>
    <property type="match status" value="1"/>
</dbReference>
<dbReference type="GO" id="GO:0006783">
    <property type="term" value="P:heme biosynthetic process"/>
    <property type="evidence" value="ECO:0007669"/>
    <property type="project" value="UniProtKB-KW"/>
</dbReference>
<dbReference type="SFLD" id="SFLDG00002">
    <property type="entry name" value="C1.7:_P-type_atpase_like"/>
    <property type="match status" value="1"/>
</dbReference>
<feature type="compositionally biased region" description="Acidic residues" evidence="20">
    <location>
        <begin position="59"/>
        <end position="76"/>
    </location>
</feature>
<evidence type="ECO:0000256" key="14">
    <source>
        <dbReference type="ARBA" id="ARBA00023133"/>
    </source>
</evidence>
<dbReference type="Gene3D" id="3.40.50.1400">
    <property type="match status" value="2"/>
</dbReference>
<evidence type="ECO:0000256" key="19">
    <source>
        <dbReference type="RuleBase" id="RU362082"/>
    </source>
</evidence>
<evidence type="ECO:0000256" key="17">
    <source>
        <dbReference type="ARBA" id="ARBA00023244"/>
    </source>
</evidence>
<keyword evidence="14" id="KW-0350">Heme biosynthesis</keyword>
<dbReference type="Gene3D" id="2.70.150.10">
    <property type="entry name" value="Calcium-transporting ATPase, cytoplasmic transduction domain A"/>
    <property type="match status" value="2"/>
</dbReference>
<evidence type="ECO:0000256" key="5">
    <source>
        <dbReference type="ARBA" id="ARBA00022553"/>
    </source>
</evidence>
<evidence type="ECO:0000256" key="7">
    <source>
        <dbReference type="ARBA" id="ARBA00022723"/>
    </source>
</evidence>
<dbReference type="FunFam" id="1.20.1110.10:FF:000032">
    <property type="entry name" value="Cation-transporting ATPase"/>
    <property type="match status" value="1"/>
</dbReference>
<evidence type="ECO:0000313" key="23">
    <source>
        <dbReference type="EMBL" id="CTR08790.1"/>
    </source>
</evidence>
<keyword evidence="16" id="KW-0456">Lyase</keyword>
<keyword evidence="24" id="KW-1185">Reference proteome</keyword>
<evidence type="ECO:0000256" key="20">
    <source>
        <dbReference type="SAM" id="MobiDB-lite"/>
    </source>
</evidence>
<dbReference type="InterPro" id="IPR036412">
    <property type="entry name" value="HAD-like_sf"/>
</dbReference>
<dbReference type="GO" id="GO:0005524">
    <property type="term" value="F:ATP binding"/>
    <property type="evidence" value="ECO:0007669"/>
    <property type="project" value="UniProtKB-UniRule"/>
</dbReference>
<dbReference type="PANTHER" id="PTHR45630:SF8">
    <property type="entry name" value="CATION-TRANSPORTING ATPASE"/>
    <property type="match status" value="1"/>
</dbReference>
<evidence type="ECO:0000256" key="2">
    <source>
        <dbReference type="ARBA" id="ARBA00004943"/>
    </source>
</evidence>
<dbReference type="PROSITE" id="PS00534">
    <property type="entry name" value="FERROCHELATASE"/>
    <property type="match status" value="1"/>
</dbReference>
<gene>
    <name evidence="23" type="primary">FGENESH: predicted gene_8.506</name>
    <name evidence="23" type="ORF">BN2166_0046510</name>
</gene>
<feature type="domain" description="P-type ATPase A" evidence="21">
    <location>
        <begin position="534"/>
        <end position="668"/>
    </location>
</feature>
<proteinExistence type="inferred from homology"/>
<dbReference type="InterPro" id="IPR023299">
    <property type="entry name" value="ATPase_P-typ_cyto_dom_N"/>
</dbReference>
<dbReference type="STRING" id="5286.A0A0K3CK53"/>
<feature type="compositionally biased region" description="Polar residues" evidence="20">
    <location>
        <begin position="49"/>
        <end position="58"/>
    </location>
</feature>
<keyword evidence="9 19" id="KW-0067">ATP-binding</keyword>
<dbReference type="InterPro" id="IPR006544">
    <property type="entry name" value="P-type_TPase_V"/>
</dbReference>
<dbReference type="SUPFAM" id="SSF81665">
    <property type="entry name" value="Calcium ATPase, transmembrane domain M"/>
    <property type="match status" value="1"/>
</dbReference>
<protein>
    <recommendedName>
        <fullName evidence="19">Cation-transporting ATPase</fullName>
        <ecNumber evidence="19">7.2.2.-</ecNumber>
    </recommendedName>
</protein>
<organism evidence="23 24">
    <name type="scientific">Rhodotorula toruloides</name>
    <name type="common">Yeast</name>
    <name type="synonym">Rhodosporidium toruloides</name>
    <dbReference type="NCBI Taxonomy" id="5286"/>
    <lineage>
        <taxon>Eukaryota</taxon>
        <taxon>Fungi</taxon>
        <taxon>Dikarya</taxon>
        <taxon>Basidiomycota</taxon>
        <taxon>Pucciniomycotina</taxon>
        <taxon>Microbotryomycetes</taxon>
        <taxon>Sporidiobolales</taxon>
        <taxon>Sporidiobolaceae</taxon>
        <taxon>Rhodotorula</taxon>
    </lineage>
</organism>
<dbReference type="OMA" id="FSCFQYM"/>
<evidence type="ECO:0000256" key="11">
    <source>
        <dbReference type="ARBA" id="ARBA00022967"/>
    </source>
</evidence>
<feature type="domain" description="P5B-type ATPase N-terminal" evidence="22">
    <location>
        <begin position="266"/>
        <end position="414"/>
    </location>
</feature>
<keyword evidence="6 19" id="KW-0812">Transmembrane</keyword>
<dbReference type="PANTHER" id="PTHR45630">
    <property type="entry name" value="CATION-TRANSPORTING ATPASE-RELATED"/>
    <property type="match status" value="1"/>
</dbReference>
<comment type="subcellular location">
    <subcellularLocation>
        <location evidence="1 19">Membrane</location>
        <topology evidence="1 19">Multi-pass membrane protein</topology>
    </subcellularLocation>
</comment>
<dbReference type="InterPro" id="IPR018303">
    <property type="entry name" value="ATPase_P-typ_P_site"/>
</dbReference>
<feature type="transmembrane region" description="Helical" evidence="19">
    <location>
        <begin position="1385"/>
        <end position="1402"/>
    </location>
</feature>
<keyword evidence="7 19" id="KW-0479">Metal-binding</keyword>
<feature type="region of interest" description="Disordered" evidence="20">
    <location>
        <begin position="857"/>
        <end position="885"/>
    </location>
</feature>
<dbReference type="GO" id="GO:0006874">
    <property type="term" value="P:intracellular calcium ion homeostasis"/>
    <property type="evidence" value="ECO:0007669"/>
    <property type="project" value="TreeGrafter"/>
</dbReference>
<dbReference type="Proteomes" id="UP000199069">
    <property type="component" value="Unassembled WGS sequence"/>
</dbReference>
<dbReference type="InterPro" id="IPR033644">
    <property type="entry name" value="Ferrochelatase_C"/>
</dbReference>
<dbReference type="NCBIfam" id="TIGR01657">
    <property type="entry name" value="P-ATPase-V"/>
    <property type="match status" value="1"/>
</dbReference>
<feature type="transmembrane region" description="Helical" evidence="19">
    <location>
        <begin position="498"/>
        <end position="515"/>
    </location>
</feature>
<keyword evidence="8 19" id="KW-0547">Nucleotide-binding</keyword>
<feature type="region of interest" description="Disordered" evidence="20">
    <location>
        <begin position="1"/>
        <end position="257"/>
    </location>
</feature>
<dbReference type="Pfam" id="PF00762">
    <property type="entry name" value="Ferrochelatase"/>
    <property type="match status" value="1"/>
</dbReference>
<keyword evidence="12 19" id="KW-1133">Transmembrane helix</keyword>
<dbReference type="PROSITE" id="PS00154">
    <property type="entry name" value="ATPASE_E1_E2"/>
    <property type="match status" value="1"/>
</dbReference>
<dbReference type="UniPathway" id="UPA00252">
    <property type="reaction ID" value="UER00325"/>
</dbReference>
<evidence type="ECO:0000256" key="16">
    <source>
        <dbReference type="ARBA" id="ARBA00023239"/>
    </source>
</evidence>
<feature type="transmembrane region" description="Helical" evidence="19">
    <location>
        <begin position="1267"/>
        <end position="1286"/>
    </location>
</feature>
<dbReference type="InterPro" id="IPR044492">
    <property type="entry name" value="P_typ_ATPase_HD_dom"/>
</dbReference>
<dbReference type="SFLD" id="SFLDF00027">
    <property type="entry name" value="p-type_atpase"/>
    <property type="match status" value="1"/>
</dbReference>
<feature type="transmembrane region" description="Helical" evidence="19">
    <location>
        <begin position="685"/>
        <end position="709"/>
    </location>
</feature>
<dbReference type="SUPFAM" id="SSF81653">
    <property type="entry name" value="Calcium ATPase, transduction domain A"/>
    <property type="match status" value="1"/>
</dbReference>
<dbReference type="Pfam" id="PF13246">
    <property type="entry name" value="Cation_ATPase"/>
    <property type="match status" value="1"/>
</dbReference>
<dbReference type="CDD" id="cd00419">
    <property type="entry name" value="Ferrochelatase_C"/>
    <property type="match status" value="1"/>
</dbReference>
<dbReference type="PRINTS" id="PR00119">
    <property type="entry name" value="CATATPASE"/>
</dbReference>
<evidence type="ECO:0000256" key="10">
    <source>
        <dbReference type="ARBA" id="ARBA00022842"/>
    </source>
</evidence>
<dbReference type="InterPro" id="IPR008250">
    <property type="entry name" value="ATPase_P-typ_transduc_dom_A_sf"/>
</dbReference>
<dbReference type="FunFam" id="2.70.150.10:FF:000119">
    <property type="entry name" value="Cation-transporting ATPase"/>
    <property type="match status" value="1"/>
</dbReference>
<dbReference type="CDD" id="cd03411">
    <property type="entry name" value="Ferrochelatase_N"/>
    <property type="match status" value="1"/>
</dbReference>
<feature type="transmembrane region" description="Helical" evidence="19">
    <location>
        <begin position="1307"/>
        <end position="1329"/>
    </location>
</feature>
<dbReference type="InterPro" id="IPR023298">
    <property type="entry name" value="ATPase_P-typ_TM_dom_sf"/>
</dbReference>
<dbReference type="FunFam" id="3.40.50.1000:FF:000068">
    <property type="entry name" value="Cation-transporting ATPase"/>
    <property type="match status" value="1"/>
</dbReference>
<dbReference type="SFLD" id="SFLDS00003">
    <property type="entry name" value="Haloacid_Dehalogenase"/>
    <property type="match status" value="1"/>
</dbReference>
<dbReference type="NCBIfam" id="TIGR00109">
    <property type="entry name" value="hemH"/>
    <property type="match status" value="1"/>
</dbReference>
<keyword evidence="5" id="KW-0597">Phosphoprotein</keyword>
<dbReference type="InterPro" id="IPR023214">
    <property type="entry name" value="HAD_sf"/>
</dbReference>
<evidence type="ECO:0000256" key="9">
    <source>
        <dbReference type="ARBA" id="ARBA00022840"/>
    </source>
</evidence>
<dbReference type="EC" id="7.2.2.-" evidence="19"/>
<dbReference type="Gene3D" id="3.40.1110.10">
    <property type="entry name" value="Calcium-transporting ATPase, cytoplasmic domain N"/>
    <property type="match status" value="1"/>
</dbReference>
<evidence type="ECO:0000256" key="15">
    <source>
        <dbReference type="ARBA" id="ARBA00023136"/>
    </source>
</evidence>
<name>A0A0K3CK53_RHOTO</name>
<dbReference type="FunFam" id="3.40.1110.10:FF:000057">
    <property type="entry name" value="Cation-transporting ATPase"/>
    <property type="match status" value="1"/>
</dbReference>
<dbReference type="InterPro" id="IPR001757">
    <property type="entry name" value="P_typ_ATPase"/>
</dbReference>
<dbReference type="InterPro" id="IPR047819">
    <property type="entry name" value="P5A-ATPase_N"/>
</dbReference>
<dbReference type="CDD" id="cd07542">
    <property type="entry name" value="P-type_ATPase_cation"/>
    <property type="match status" value="1"/>
</dbReference>
<comment type="similarity">
    <text evidence="3 19">Belongs to the cation transport ATPase (P-type) (TC 3.A.3) family. Type V subfamily.</text>
</comment>
<dbReference type="SUPFAM" id="SSF81660">
    <property type="entry name" value="Metal cation-transporting ATPase, ATP-binding domain N"/>
    <property type="match status" value="1"/>
</dbReference>
<keyword evidence="11 19" id="KW-1278">Translocase</keyword>
<dbReference type="GO" id="GO:0046872">
    <property type="term" value="F:metal ion binding"/>
    <property type="evidence" value="ECO:0007669"/>
    <property type="project" value="UniProtKB-UniRule"/>
</dbReference>
<dbReference type="GO" id="GO:0019829">
    <property type="term" value="F:ATPase-coupled monoatomic cation transmembrane transporter activity"/>
    <property type="evidence" value="ECO:0007669"/>
    <property type="project" value="UniProtKB-UniRule"/>
</dbReference>
<evidence type="ECO:0000256" key="12">
    <source>
        <dbReference type="ARBA" id="ARBA00022989"/>
    </source>
</evidence>
<dbReference type="InterPro" id="IPR059000">
    <property type="entry name" value="ATPase_P-type_domA"/>
</dbReference>
<feature type="transmembrane region" description="Helical" evidence="19">
    <location>
        <begin position="282"/>
        <end position="300"/>
    </location>
</feature>
<comment type="catalytic activity">
    <reaction evidence="18 19">
        <text>ATP + H2O = ADP + phosphate + H(+)</text>
        <dbReference type="Rhea" id="RHEA:13065"/>
        <dbReference type="ChEBI" id="CHEBI:15377"/>
        <dbReference type="ChEBI" id="CHEBI:15378"/>
        <dbReference type="ChEBI" id="CHEBI:30616"/>
        <dbReference type="ChEBI" id="CHEBI:43474"/>
        <dbReference type="ChEBI" id="CHEBI:456216"/>
    </reaction>
</comment>
<dbReference type="InterPro" id="IPR019772">
    <property type="entry name" value="Ferrochelatase_AS"/>
</dbReference>
<dbReference type="PROSITE" id="PS01229">
    <property type="entry name" value="COF_2"/>
    <property type="match status" value="1"/>
</dbReference>
<dbReference type="SUPFAM" id="SSF56784">
    <property type="entry name" value="HAD-like"/>
    <property type="match status" value="1"/>
</dbReference>
<keyword evidence="15 19" id="KW-0472">Membrane</keyword>
<evidence type="ECO:0000256" key="18">
    <source>
        <dbReference type="ARBA" id="ARBA00049360"/>
    </source>
</evidence>
<dbReference type="InterPro" id="IPR033659">
    <property type="entry name" value="Ferrochelatase_N"/>
</dbReference>
<comment type="similarity">
    <text evidence="4">Belongs to the ferrochelatase family.</text>
</comment>
<feature type="compositionally biased region" description="Acidic residues" evidence="20">
    <location>
        <begin position="230"/>
        <end position="245"/>
    </location>
</feature>
<dbReference type="GO" id="GO:0016020">
    <property type="term" value="C:membrane"/>
    <property type="evidence" value="ECO:0007669"/>
    <property type="project" value="UniProtKB-SubCell"/>
</dbReference>
<feature type="compositionally biased region" description="Gly residues" evidence="20">
    <location>
        <begin position="204"/>
        <end position="220"/>
    </location>
</feature>
<feature type="transmembrane region" description="Helical" evidence="19">
    <location>
        <begin position="475"/>
        <end position="492"/>
    </location>
</feature>
<evidence type="ECO:0000256" key="13">
    <source>
        <dbReference type="ARBA" id="ARBA00023004"/>
    </source>
</evidence>
<feature type="transmembrane region" description="Helical" evidence="19">
    <location>
        <begin position="1355"/>
        <end position="1373"/>
    </location>
</feature>
<keyword evidence="17" id="KW-0627">Porphyrin biosynthesis</keyword>
<feature type="compositionally biased region" description="Low complexity" evidence="20">
    <location>
        <begin position="174"/>
        <end position="190"/>
    </location>
</feature>
<dbReference type="InterPro" id="IPR047821">
    <property type="entry name" value="P5B-type_ATPase"/>
</dbReference>
<comment type="pathway">
    <text evidence="2">Porphyrin-containing compound metabolism; protoheme biosynthesis; protoheme from protoporphyrin-IX: step 1/1.</text>
</comment>
<sequence>MADPPDSAGPSTPPNADQRPAGALTSILKQTSYDPSSPAGPQFFPSETVPASSDQPLQQDEDPEAAGQEDDYDDPDGALWSGPAAASVPTTTSAVESESEDERVGFFEGLSNVFRGRRASSHRPDVSPARSRAGSVRSRQTSRRRGEEDEDAVSVRSESDFAGDDEDPYGPYGSSSESASTSSTTSTSSSQDNDGPRRRRTTTGAGGAGLLGLPGGGGNDFFGESRIDFEEVEDDEMSSLSEETDDGGHGKGPSKPHHQLIYIPDEDLPLRFVGLHISSFKLGLWYAGCVLSLGIVWLVGRWMPEWWRRANGKMGEFAASQFVVVETYHHPTQILPLQTLRLPAPTPLSTLFPPSVTLPPAHRDDVSHPSSPSLNGISNGNGATARKKAQLAAAGHTVDEIQFVDYRYYRFILHPGDGMFRMVREWKDPTWTSLPQLRRGLSTASSQLALRTTLFDSNAIEIEAKSIGTLLMDEVLHPFYIFQIVSILLWAIDDYFYYAFAIGVISIVSIVSTLLETRANVQRMQEMSRFSCPVRVLRDSEWMMADSSTLVPGDLVDLSEPSLHTFPADLILLSGDAIVNESMLTGESVPVSKVPIEPEFVPLVSSPGPEIAPELARYVVFNGTKIIRIRKTAPSVAQGGKPGADLEAVAMVVRTGFNTTKGALVRSMLFPKPFGFAFYRDSFRFIGVLAGVAVIGFLASAVNFIKLGIAWSVILIRAGDLITIVVPPALPATMAIGTSFSIQRLRKMGIFCISPTRVNIGGKVNIVCFDKTGTLTEEGLDVLGVRSVVRSTNVFTELHRDPDDVPIFGAADAKTPLLHALTTCHALKVVNGEVIGDPLDLRMFEFTGWTLEEGKEGVGKKSADSASTRRKKATDTGSSSKVPERAQTLVQTVVRPPGGESFKLEDALKAGSKHAHFLELGVLRTFDFVSSLRRMSVLVKKLKSNSVEACVKGAPEVMIDICDKSTLPEDYEVVLADYTRHGYRVIALAGKSMPGLTWIKAQRLKREAVESDLRFLGLVIFENKLKPGTTPAIATFRQAHLPTRMVTGDNVRTAISVGRECGMIQPLARVYLPTFVKGSSTTPRSQIEWNDVEDETKTLDPYSLKEIVERDDSSVFSGYSSERREYHLAVTGDVFRWMMDFGALETLQRMLVKGVIFARMSPDEKHELVERLQSLGYTVGFCGDGANDCGALKAADVGLSLSEAEASVAAPFTSRQPDIRCFLEVIKEGRASLVTSFSCFKFMALYSLIQFTTVSLLYSIASTLGDFQFLYIDLFLILPIAVTMGRTEPFPRIHPKRPTANLISKKVLTSLVGQIVLTSGFQLFTFLWIRSRDWYSPPIIDPDQLDIVSYENTSLFLLSSFQYILVAAVFCVGPPYRKPIYSNRWLVAALLALSTFSLYTLFMPTSSPVFALLQFIALPHEFHLELLLIILANVALSWALEHFAAMRIARWIGDMQRRWRRMRGRRKESGKAYKAISRLRRRSRELTPDRADLIPLPFQSTIAPLIAKRRTPKIEKQYEAIGGGSPILRWTRVQGEGMAKLLDELSPETAPHKAYVAFRYANPLTETCLEEMKRDGVKRAIAFTQYPQYSCSTTGSSLNEMWKQSVDLGKGKGQEGRDEIQWSVIDRWGVHEGFVDAVARNIEASLQTYPSEVRDSVVLLFSAHSLPMSVVNRGDPYPPEVGASVSAIMARLGNRNPYRLVWQSQVGPSAWLGPQTSDAIKGLAKKGHNDMLLVPVAFTSDHIETLFELDLEYLEEAKELGLTGVKRVESLNDSPYFIRALADIAAAHIKSGKTVSAQLGLRCPGCTNEKCGKQKAWFKSFADKAQQQVSA</sequence>
<feature type="transmembrane region" description="Helical" evidence="19">
    <location>
        <begin position="721"/>
        <end position="742"/>
    </location>
</feature>
<dbReference type="GO" id="GO:0004325">
    <property type="term" value="F:ferrochelatase activity"/>
    <property type="evidence" value="ECO:0007669"/>
    <property type="project" value="InterPro"/>
</dbReference>
<evidence type="ECO:0000259" key="22">
    <source>
        <dbReference type="Pfam" id="PF12409"/>
    </source>
</evidence>
<dbReference type="FunFam" id="3.40.50.1400:FF:000001">
    <property type="entry name" value="Ferrochelatase"/>
    <property type="match status" value="1"/>
</dbReference>
<dbReference type="Gene3D" id="1.20.1110.10">
    <property type="entry name" value="Calcium-transporting ATPase, transmembrane domain"/>
    <property type="match status" value="1"/>
</dbReference>
<keyword evidence="10 19" id="KW-0460">Magnesium</keyword>